<dbReference type="Proteomes" id="UP001304125">
    <property type="component" value="Chromosome"/>
</dbReference>
<sequence length="103" mass="11523">MPVVSDRISERVTEDFGTSAPQVLSALERLGVDVDVDPERVHAAVLLVSRRSRTMLDDALEHAGSDWRDLLERAGLADDGWRQRVDDEFGRAVATQARRTDHL</sequence>
<protein>
    <submittedName>
        <fullName evidence="1">Uncharacterized protein</fullName>
    </submittedName>
</protein>
<dbReference type="RefSeq" id="WP_313496813.1">
    <property type="nucleotide sequence ID" value="NZ_CP134879.1"/>
</dbReference>
<name>A0AA96J6U4_9MICO</name>
<accession>A0AA96J6U4</accession>
<keyword evidence="2" id="KW-1185">Reference proteome</keyword>
<dbReference type="AlphaFoldDB" id="A0AA96J6U4"/>
<reference evidence="1 2" key="1">
    <citation type="submission" date="2023-09" db="EMBL/GenBank/DDBJ databases">
        <title>Demequina sp. a novel bacteria isolated from Capsicum annuum.</title>
        <authorList>
            <person name="Humaira Z."/>
            <person name="Lee J."/>
            <person name="Cho D."/>
        </authorList>
    </citation>
    <scope>NUCLEOTIDE SEQUENCE [LARGE SCALE GENOMIC DNA]</scope>
    <source>
        <strain evidence="1 2">OYTSA14</strain>
    </source>
</reference>
<gene>
    <name evidence="1" type="ORF">RN606_10050</name>
</gene>
<evidence type="ECO:0000313" key="1">
    <source>
        <dbReference type="EMBL" id="WNM23700.1"/>
    </source>
</evidence>
<organism evidence="1 2">
    <name type="scientific">Demequina capsici</name>
    <dbReference type="NCBI Taxonomy" id="3075620"/>
    <lineage>
        <taxon>Bacteria</taxon>
        <taxon>Bacillati</taxon>
        <taxon>Actinomycetota</taxon>
        <taxon>Actinomycetes</taxon>
        <taxon>Micrococcales</taxon>
        <taxon>Demequinaceae</taxon>
        <taxon>Demequina</taxon>
    </lineage>
</organism>
<proteinExistence type="predicted"/>
<evidence type="ECO:0000313" key="2">
    <source>
        <dbReference type="Proteomes" id="UP001304125"/>
    </source>
</evidence>
<dbReference type="EMBL" id="CP134879">
    <property type="protein sequence ID" value="WNM23700.1"/>
    <property type="molecule type" value="Genomic_DNA"/>
</dbReference>